<sequence>MAALKELHLPARNGGDKTATVPIDPANGYLLRTDVEEGGTVVGGTGGGGSGGPLGAGDIEASGPLLLRPTDRGSAAPVPVVVNFGGPGMATKTSTLAAVDRQGSRGSGSGGGNGKNPRSITPGRGLVGARLSAAFARPTVLGGTMLLVGIAVGILLVYLIGRYRQLDGKSGCSADPFAPGCPDVTDESRRSSNICLTDECVRTASSLLAAMDRTADPCKDFFQFACGTWNKMHVIPEDRSSISTFEVLADQQQAILKGVLEEPVNKEDNRATKKAKAFYKSCMNLEQIRLLDVQALRKSLKKLGGWPVIEKNWTVPSTSIEHLLGKLTGEYDEPGLVELYVGADDKNSSMNIIQVDQLLLALPSRDYYLKESSEGDMKAYHRYMTQIAILMGADKDKAAEELQRIVEFEVRLANATLPEADRHDTSAIYTKITLPELQRRVPQINWKEYLQTTLGTVALHPNESIVSYAMPYLVELGKILRDTDRRIVHNYAIWRLVMSIMTHMIDDYQKERVEFRRKLLGIQSERNRWSQCVEWTNKKLGMAVGALFIRDNFNQESKETALTMIHTIREAFNELLADIDWMDDETRAVAKEKADAMNERIGYPDILTNADELEKEYVNVSGIACMGCVGVWVVQLYLVVLGHTIHFTT</sequence>
<keyword evidence="4" id="KW-0472">Membrane</keyword>
<protein>
    <recommendedName>
        <fullName evidence="5">Peptidase M13 N-terminal domain-containing protein</fullName>
    </recommendedName>
</protein>
<dbReference type="CDD" id="cd08662">
    <property type="entry name" value="M13"/>
    <property type="match status" value="1"/>
</dbReference>
<evidence type="ECO:0000256" key="4">
    <source>
        <dbReference type="SAM" id="Phobius"/>
    </source>
</evidence>
<reference evidence="7" key="1">
    <citation type="submission" date="2014-01" db="EMBL/GenBank/DDBJ databases">
        <title>The Genome Sequence of Anopheles melas CM1001059_A (V2).</title>
        <authorList>
            <consortium name="The Broad Institute Genomics Platform"/>
            <person name="Neafsey D.E."/>
            <person name="Besansky N."/>
            <person name="Howell P."/>
            <person name="Walton C."/>
            <person name="Young S.K."/>
            <person name="Zeng Q."/>
            <person name="Gargeya S."/>
            <person name="Fitzgerald M."/>
            <person name="Haas B."/>
            <person name="Abouelleil A."/>
            <person name="Allen A.W."/>
            <person name="Alvarado L."/>
            <person name="Arachchi H.M."/>
            <person name="Berlin A.M."/>
            <person name="Chapman S.B."/>
            <person name="Gainer-Dewar J."/>
            <person name="Goldberg J."/>
            <person name="Griggs A."/>
            <person name="Gujja S."/>
            <person name="Hansen M."/>
            <person name="Howarth C."/>
            <person name="Imamovic A."/>
            <person name="Ireland A."/>
            <person name="Larimer J."/>
            <person name="McCowan C."/>
            <person name="Murphy C."/>
            <person name="Pearson M."/>
            <person name="Poon T.W."/>
            <person name="Priest M."/>
            <person name="Roberts A."/>
            <person name="Saif S."/>
            <person name="Shea T."/>
            <person name="Sisk P."/>
            <person name="Sykes S."/>
            <person name="Wortman J."/>
            <person name="Nusbaum C."/>
            <person name="Birren B."/>
        </authorList>
    </citation>
    <scope>NUCLEOTIDE SEQUENCE [LARGE SCALE GENOMIC DNA]</scope>
    <source>
        <strain evidence="7">CM1001059</strain>
    </source>
</reference>
<dbReference type="STRING" id="34690.A0A182TXW1"/>
<keyword evidence="4" id="KW-1133">Transmembrane helix</keyword>
<accession>A0A182TXW1</accession>
<comment type="similarity">
    <text evidence="2">Belongs to the peptidase M13 family.</text>
</comment>
<dbReference type="InterPro" id="IPR024079">
    <property type="entry name" value="MetalloPept_cat_dom_sf"/>
</dbReference>
<dbReference type="InterPro" id="IPR000718">
    <property type="entry name" value="Peptidase_M13"/>
</dbReference>
<feature type="compositionally biased region" description="Gly residues" evidence="3">
    <location>
        <begin position="105"/>
        <end position="114"/>
    </location>
</feature>
<dbReference type="GO" id="GO:0005886">
    <property type="term" value="C:plasma membrane"/>
    <property type="evidence" value="ECO:0007669"/>
    <property type="project" value="UniProtKB-SubCell"/>
</dbReference>
<dbReference type="Gene3D" id="1.10.1380.10">
    <property type="entry name" value="Neutral endopeptidase , domain2"/>
    <property type="match status" value="1"/>
</dbReference>
<reference evidence="6" key="2">
    <citation type="submission" date="2020-05" db="UniProtKB">
        <authorList>
            <consortium name="EnsemblMetazoa"/>
        </authorList>
    </citation>
    <scope>IDENTIFICATION</scope>
    <source>
        <strain evidence="6">CM1001059</strain>
    </source>
</reference>
<feature type="transmembrane region" description="Helical" evidence="4">
    <location>
        <begin position="140"/>
        <end position="160"/>
    </location>
</feature>
<dbReference type="PANTHER" id="PTHR11733:SF241">
    <property type="entry name" value="GH26575P-RELATED"/>
    <property type="match status" value="1"/>
</dbReference>
<dbReference type="EnsemblMetazoa" id="AMEC010289-RA">
    <property type="protein sequence ID" value="AMEC010289-PA"/>
    <property type="gene ID" value="AMEC010289"/>
</dbReference>
<dbReference type="AlphaFoldDB" id="A0A182TXW1"/>
<evidence type="ECO:0000256" key="2">
    <source>
        <dbReference type="ARBA" id="ARBA00007357"/>
    </source>
</evidence>
<dbReference type="SUPFAM" id="SSF55486">
    <property type="entry name" value="Metalloproteases ('zincins'), catalytic domain"/>
    <property type="match status" value="1"/>
</dbReference>
<feature type="region of interest" description="Disordered" evidence="3">
    <location>
        <begin position="100"/>
        <end position="123"/>
    </location>
</feature>
<dbReference type="Gene3D" id="3.40.390.10">
    <property type="entry name" value="Collagenase (Catalytic Domain)"/>
    <property type="match status" value="1"/>
</dbReference>
<organism evidence="6 7">
    <name type="scientific">Anopheles melas</name>
    <dbReference type="NCBI Taxonomy" id="34690"/>
    <lineage>
        <taxon>Eukaryota</taxon>
        <taxon>Metazoa</taxon>
        <taxon>Ecdysozoa</taxon>
        <taxon>Arthropoda</taxon>
        <taxon>Hexapoda</taxon>
        <taxon>Insecta</taxon>
        <taxon>Pterygota</taxon>
        <taxon>Neoptera</taxon>
        <taxon>Endopterygota</taxon>
        <taxon>Diptera</taxon>
        <taxon>Nematocera</taxon>
        <taxon>Culicoidea</taxon>
        <taxon>Culicidae</taxon>
        <taxon>Anophelinae</taxon>
        <taxon>Anopheles</taxon>
    </lineage>
</organism>
<dbReference type="Proteomes" id="UP000075902">
    <property type="component" value="Unassembled WGS sequence"/>
</dbReference>
<evidence type="ECO:0000313" key="7">
    <source>
        <dbReference type="Proteomes" id="UP000075902"/>
    </source>
</evidence>
<dbReference type="GO" id="GO:0016485">
    <property type="term" value="P:protein processing"/>
    <property type="evidence" value="ECO:0007669"/>
    <property type="project" value="TreeGrafter"/>
</dbReference>
<name>A0A182TXW1_9DIPT</name>
<evidence type="ECO:0000256" key="3">
    <source>
        <dbReference type="SAM" id="MobiDB-lite"/>
    </source>
</evidence>
<dbReference type="GO" id="GO:0004222">
    <property type="term" value="F:metalloendopeptidase activity"/>
    <property type="evidence" value="ECO:0007669"/>
    <property type="project" value="InterPro"/>
</dbReference>
<dbReference type="VEuPathDB" id="VectorBase:AMEC010289"/>
<dbReference type="Pfam" id="PF05649">
    <property type="entry name" value="Peptidase_M13_N"/>
    <property type="match status" value="1"/>
</dbReference>
<proteinExistence type="inferred from homology"/>
<keyword evidence="4" id="KW-0812">Transmembrane</keyword>
<dbReference type="PROSITE" id="PS51885">
    <property type="entry name" value="NEPRILYSIN"/>
    <property type="match status" value="1"/>
</dbReference>
<keyword evidence="7" id="KW-1185">Reference proteome</keyword>
<feature type="transmembrane region" description="Helical" evidence="4">
    <location>
        <begin position="617"/>
        <end position="640"/>
    </location>
</feature>
<dbReference type="InterPro" id="IPR042089">
    <property type="entry name" value="Peptidase_M13_dom_2"/>
</dbReference>
<dbReference type="InterPro" id="IPR008753">
    <property type="entry name" value="Peptidase_M13_N"/>
</dbReference>
<feature type="domain" description="Peptidase M13 N-terminal" evidence="5">
    <location>
        <begin position="217"/>
        <end position="604"/>
    </location>
</feature>
<dbReference type="PANTHER" id="PTHR11733">
    <property type="entry name" value="ZINC METALLOPROTEASE FAMILY M13 NEPRILYSIN-RELATED"/>
    <property type="match status" value="1"/>
</dbReference>
<evidence type="ECO:0000313" key="6">
    <source>
        <dbReference type="EnsemblMetazoa" id="AMEC010289-PA"/>
    </source>
</evidence>
<evidence type="ECO:0000259" key="5">
    <source>
        <dbReference type="Pfam" id="PF05649"/>
    </source>
</evidence>
<comment type="subcellular location">
    <subcellularLocation>
        <location evidence="1">Cell membrane</location>
        <topology evidence="1">Single-pass type II membrane protein</topology>
    </subcellularLocation>
</comment>
<evidence type="ECO:0000256" key="1">
    <source>
        <dbReference type="ARBA" id="ARBA00004401"/>
    </source>
</evidence>